<dbReference type="Pfam" id="PF01479">
    <property type="entry name" value="S4"/>
    <property type="match status" value="1"/>
</dbReference>
<dbReference type="Gene3D" id="3.30.70.1560">
    <property type="entry name" value="Alpha-L RNA-binding motif"/>
    <property type="match status" value="1"/>
</dbReference>
<dbReference type="GO" id="GO:0003723">
    <property type="term" value="F:RNA binding"/>
    <property type="evidence" value="ECO:0007669"/>
    <property type="project" value="UniProtKB-KW"/>
</dbReference>
<dbReference type="KEGG" id="dbr:Deba_1205"/>
<dbReference type="RefSeq" id="WP_013258027.1">
    <property type="nucleotide sequence ID" value="NC_014365.1"/>
</dbReference>
<reference evidence="7 8" key="1">
    <citation type="journal article" date="2010" name="Stand. Genomic Sci.">
        <title>Complete genome sequence of Desulfarculus baarsii type strain (2st14).</title>
        <authorList>
            <person name="Sun H."/>
            <person name="Spring S."/>
            <person name="Lapidus A."/>
            <person name="Davenport K."/>
            <person name="Del Rio T.G."/>
            <person name="Tice H."/>
            <person name="Nolan M."/>
            <person name="Copeland A."/>
            <person name="Cheng J.F."/>
            <person name="Lucas S."/>
            <person name="Tapia R."/>
            <person name="Goodwin L."/>
            <person name="Pitluck S."/>
            <person name="Ivanova N."/>
            <person name="Pagani I."/>
            <person name="Mavromatis K."/>
            <person name="Ovchinnikova G."/>
            <person name="Pati A."/>
            <person name="Chen A."/>
            <person name="Palaniappan K."/>
            <person name="Hauser L."/>
            <person name="Chang Y.J."/>
            <person name="Jeffries C.D."/>
            <person name="Detter J.C."/>
            <person name="Han C."/>
            <person name="Rohde M."/>
            <person name="Brambilla E."/>
            <person name="Goker M."/>
            <person name="Woyke T."/>
            <person name="Bristow J."/>
            <person name="Eisen J.A."/>
            <person name="Markowitz V."/>
            <person name="Hugenholtz P."/>
            <person name="Kyrpides N.C."/>
            <person name="Klenk H.P."/>
            <person name="Land M."/>
        </authorList>
    </citation>
    <scope>NUCLEOTIDE SEQUENCE [LARGE SCALE GENOMIC DNA]</scope>
    <source>
        <strain evidence="8">ATCC 33931 / DSM 2075 / LMG 7858 / VKM B-1802 / 2st14</strain>
    </source>
</reference>
<dbReference type="STRING" id="644282.Deba_1205"/>
<dbReference type="PROSITE" id="PS01149">
    <property type="entry name" value="PSI_RSU"/>
    <property type="match status" value="1"/>
</dbReference>
<evidence type="ECO:0000313" key="7">
    <source>
        <dbReference type="EMBL" id="ADK84573.1"/>
    </source>
</evidence>
<dbReference type="InterPro" id="IPR018496">
    <property type="entry name" value="PsdUridine_synth_RsuA/RluB_CS"/>
</dbReference>
<evidence type="ECO:0000256" key="5">
    <source>
        <dbReference type="SAM" id="MobiDB-lite"/>
    </source>
</evidence>
<dbReference type="CDD" id="cd02870">
    <property type="entry name" value="PseudoU_synth_RsuA_like"/>
    <property type="match status" value="1"/>
</dbReference>
<sequence>MAEERLQKILARAGVASRRAAEELIAAGRVAVDGQIVRQPGHKADPDTQSIAIDGKPIARAEAKEYWLAHKPAGYVSTVHDPQGRPRVLDLLPPEIRARLYPVGRLDLDSEGLMLLTNDGDLALRLTHPRYGVPKTYRVWLSGRPNRADLEALRAGVEIEGRQTAPAMITVKAAADGHSKVSMVLREGRKREIKLMWKARGLNVIRLVRVGLGPLRLGDLPPGAVRRLSPAEIQALRRQCHALSGCKDSADGVQKSARGARNAPSKKSTGR</sequence>
<dbReference type="NCBIfam" id="TIGR00093">
    <property type="entry name" value="pseudouridine synthase"/>
    <property type="match status" value="1"/>
</dbReference>
<dbReference type="GO" id="GO:0000455">
    <property type="term" value="P:enzyme-directed rRNA pseudouridine synthesis"/>
    <property type="evidence" value="ECO:0007669"/>
    <property type="project" value="UniProtKB-ARBA"/>
</dbReference>
<dbReference type="InterPro" id="IPR006145">
    <property type="entry name" value="PsdUridine_synth_RsuA/RluA"/>
</dbReference>
<dbReference type="EMBL" id="CP002085">
    <property type="protein sequence ID" value="ADK84573.1"/>
    <property type="molecule type" value="Genomic_DNA"/>
</dbReference>
<evidence type="ECO:0000313" key="8">
    <source>
        <dbReference type="Proteomes" id="UP000009047"/>
    </source>
</evidence>
<dbReference type="OrthoDB" id="9807213at2"/>
<evidence type="ECO:0000256" key="3">
    <source>
        <dbReference type="PROSITE-ProRule" id="PRU00182"/>
    </source>
</evidence>
<dbReference type="Proteomes" id="UP000009047">
    <property type="component" value="Chromosome"/>
</dbReference>
<dbReference type="InterPro" id="IPR050343">
    <property type="entry name" value="RsuA_PseudoU_synthase"/>
</dbReference>
<keyword evidence="8" id="KW-1185">Reference proteome</keyword>
<feature type="domain" description="RNA-binding S4" evidence="6">
    <location>
        <begin position="4"/>
        <end position="64"/>
    </location>
</feature>
<dbReference type="HOGENOM" id="CLU_024979_1_2_7"/>
<dbReference type="FunFam" id="3.10.290.10:FF:000003">
    <property type="entry name" value="Pseudouridine synthase"/>
    <property type="match status" value="1"/>
</dbReference>
<dbReference type="Gene3D" id="3.10.290.10">
    <property type="entry name" value="RNA-binding S4 domain"/>
    <property type="match status" value="1"/>
</dbReference>
<proteinExistence type="inferred from homology"/>
<dbReference type="eggNOG" id="COG1187">
    <property type="taxonomic scope" value="Bacteria"/>
</dbReference>
<dbReference type="SMART" id="SM00363">
    <property type="entry name" value="S4"/>
    <property type="match status" value="1"/>
</dbReference>
<evidence type="ECO:0000256" key="4">
    <source>
        <dbReference type="RuleBase" id="RU003887"/>
    </source>
</evidence>
<dbReference type="SUPFAM" id="SSF55174">
    <property type="entry name" value="Alpha-L RNA-binding motif"/>
    <property type="match status" value="1"/>
</dbReference>
<feature type="region of interest" description="Disordered" evidence="5">
    <location>
        <begin position="246"/>
        <end position="271"/>
    </location>
</feature>
<dbReference type="InterPro" id="IPR036986">
    <property type="entry name" value="S4_RNA-bd_sf"/>
</dbReference>
<dbReference type="EC" id="5.4.99.-" evidence="4"/>
<organism evidence="7 8">
    <name type="scientific">Desulfarculus baarsii (strain ATCC 33931 / DSM 2075 / LMG 7858 / VKM B-1802 / 2st14)</name>
    <dbReference type="NCBI Taxonomy" id="644282"/>
    <lineage>
        <taxon>Bacteria</taxon>
        <taxon>Pseudomonadati</taxon>
        <taxon>Thermodesulfobacteriota</taxon>
        <taxon>Desulfarculia</taxon>
        <taxon>Desulfarculales</taxon>
        <taxon>Desulfarculaceae</taxon>
        <taxon>Desulfarculus</taxon>
    </lineage>
</organism>
<dbReference type="Pfam" id="PF00849">
    <property type="entry name" value="PseudoU_synth_2"/>
    <property type="match status" value="1"/>
</dbReference>
<dbReference type="SUPFAM" id="SSF55120">
    <property type="entry name" value="Pseudouridine synthase"/>
    <property type="match status" value="1"/>
</dbReference>
<evidence type="ECO:0000256" key="2">
    <source>
        <dbReference type="ARBA" id="ARBA00023235"/>
    </source>
</evidence>
<dbReference type="CDD" id="cd00165">
    <property type="entry name" value="S4"/>
    <property type="match status" value="1"/>
</dbReference>
<comment type="similarity">
    <text evidence="1 4">Belongs to the pseudouridine synthase RsuA family.</text>
</comment>
<dbReference type="PANTHER" id="PTHR47683:SF2">
    <property type="entry name" value="RNA-BINDING S4 DOMAIN-CONTAINING PROTEIN"/>
    <property type="match status" value="1"/>
</dbReference>
<protein>
    <recommendedName>
        <fullName evidence="4">Pseudouridine synthase</fullName>
        <ecNumber evidence="4">5.4.99.-</ecNumber>
    </recommendedName>
</protein>
<dbReference type="InterPro" id="IPR002942">
    <property type="entry name" value="S4_RNA-bd"/>
</dbReference>
<dbReference type="PANTHER" id="PTHR47683">
    <property type="entry name" value="PSEUDOURIDINE SYNTHASE FAMILY PROTEIN-RELATED"/>
    <property type="match status" value="1"/>
</dbReference>
<keyword evidence="2 4" id="KW-0413">Isomerase</keyword>
<dbReference type="InterPro" id="IPR020094">
    <property type="entry name" value="TruA/RsuA/RluB/E/F_N"/>
</dbReference>
<accession>E1QFW3</accession>
<dbReference type="AlphaFoldDB" id="E1QFW3"/>
<gene>
    <name evidence="7" type="ordered locus">Deba_1205</name>
</gene>
<dbReference type="Gene3D" id="3.30.70.580">
    <property type="entry name" value="Pseudouridine synthase I, catalytic domain, N-terminal subdomain"/>
    <property type="match status" value="1"/>
</dbReference>
<keyword evidence="3" id="KW-0694">RNA-binding</keyword>
<name>E1QFW3_DESB2</name>
<evidence type="ECO:0000259" key="6">
    <source>
        <dbReference type="SMART" id="SM00363"/>
    </source>
</evidence>
<evidence type="ECO:0000256" key="1">
    <source>
        <dbReference type="ARBA" id="ARBA00008348"/>
    </source>
</evidence>
<dbReference type="PROSITE" id="PS50889">
    <property type="entry name" value="S4"/>
    <property type="match status" value="1"/>
</dbReference>
<dbReference type="GO" id="GO:0120159">
    <property type="term" value="F:rRNA pseudouridine synthase activity"/>
    <property type="evidence" value="ECO:0007669"/>
    <property type="project" value="UniProtKB-ARBA"/>
</dbReference>
<dbReference type="InterPro" id="IPR020103">
    <property type="entry name" value="PsdUridine_synth_cat_dom_sf"/>
</dbReference>
<dbReference type="InterPro" id="IPR000748">
    <property type="entry name" value="PsdUridine_synth_RsuA/RluB/E/F"/>
</dbReference>
<dbReference type="InterPro" id="IPR042092">
    <property type="entry name" value="PsdUridine_s_RsuA/RluB/E/F_cat"/>
</dbReference>